<dbReference type="STRING" id="28136.SAMN02745202_01112"/>
<evidence type="ECO:0000256" key="7">
    <source>
        <dbReference type="ARBA" id="ARBA00022989"/>
    </source>
</evidence>
<sequence length="292" mass="32417">MRQRYKRSGNHYGLQGVTLCISTAMVLILLGMVVFSVLAAHNMSTYVKEHLLVTMTFQDDVTHSEAQQVCAKLRQYPYITSVNFISKEQALAEQKRAMGTDPSEFIGMNPFLSSIEIRLKGDYANNDSLAWITKDLQRYPKVGKVSYERGLVESVNQTLQKFSVILLVLAALLTFVSFSLINSSTRLDIYSRRFSIHIMKLVGASWGFIRRPFVCRAIAVGVVAALIAVGVLGACLYALYCSEPDVLLVVTPDVIGITVVSVFFFGIVITGICANLSVTKFLKMKASELYKI</sequence>
<protein>
    <recommendedName>
        <fullName evidence="3 10">Cell division protein FtsX</fullName>
    </recommendedName>
</protein>
<dbReference type="InterPro" id="IPR040690">
    <property type="entry name" value="FtsX_ECD"/>
</dbReference>
<dbReference type="Proteomes" id="UP000190065">
    <property type="component" value="Unassembled WGS sequence"/>
</dbReference>
<dbReference type="Pfam" id="PF18075">
    <property type="entry name" value="FtsX_ECD"/>
    <property type="match status" value="1"/>
</dbReference>
<proteinExistence type="inferred from homology"/>
<evidence type="ECO:0000259" key="13">
    <source>
        <dbReference type="Pfam" id="PF18075"/>
    </source>
</evidence>
<keyword evidence="8 10" id="KW-0472">Membrane</keyword>
<evidence type="ECO:0000313" key="14">
    <source>
        <dbReference type="EMBL" id="SJZ79794.1"/>
    </source>
</evidence>
<evidence type="ECO:0000259" key="12">
    <source>
        <dbReference type="Pfam" id="PF02687"/>
    </source>
</evidence>
<evidence type="ECO:0000313" key="15">
    <source>
        <dbReference type="Proteomes" id="UP000190065"/>
    </source>
</evidence>
<feature type="domain" description="ABC3 transporter permease C-terminal" evidence="12">
    <location>
        <begin position="168"/>
        <end position="284"/>
    </location>
</feature>
<dbReference type="Gene3D" id="3.30.70.3040">
    <property type="match status" value="1"/>
</dbReference>
<evidence type="ECO:0000256" key="5">
    <source>
        <dbReference type="ARBA" id="ARBA00022618"/>
    </source>
</evidence>
<gene>
    <name evidence="14" type="ORF">SAMN02745202_01112</name>
</gene>
<dbReference type="PIRSF" id="PIRSF003097">
    <property type="entry name" value="FtsX"/>
    <property type="match status" value="1"/>
</dbReference>
<evidence type="ECO:0000256" key="10">
    <source>
        <dbReference type="PIRNR" id="PIRNR003097"/>
    </source>
</evidence>
<feature type="transmembrane region" description="Helical" evidence="11">
    <location>
        <begin position="12"/>
        <end position="38"/>
    </location>
</feature>
<dbReference type="Pfam" id="PF02687">
    <property type="entry name" value="FtsX"/>
    <property type="match status" value="1"/>
</dbReference>
<evidence type="ECO:0000256" key="6">
    <source>
        <dbReference type="ARBA" id="ARBA00022692"/>
    </source>
</evidence>
<name>A0A1T4NKJ6_9BACT</name>
<reference evidence="14 15" key="1">
    <citation type="submission" date="2017-02" db="EMBL/GenBank/DDBJ databases">
        <authorList>
            <person name="Peterson S.W."/>
        </authorList>
    </citation>
    <scope>NUCLEOTIDE SEQUENCE [LARGE SCALE GENOMIC DNA]</scope>
    <source>
        <strain evidence="14 15">ATCC 43324</strain>
    </source>
</reference>
<dbReference type="AlphaFoldDB" id="A0A1T4NKJ6"/>
<keyword evidence="6 11" id="KW-0812">Transmembrane</keyword>
<feature type="domain" description="FtsX extracellular" evidence="13">
    <location>
        <begin position="53"/>
        <end position="145"/>
    </location>
</feature>
<evidence type="ECO:0000256" key="9">
    <source>
        <dbReference type="ARBA" id="ARBA00023306"/>
    </source>
</evidence>
<comment type="subcellular location">
    <subcellularLocation>
        <location evidence="1">Cell membrane</location>
        <topology evidence="1">Multi-pass membrane protein</topology>
    </subcellularLocation>
</comment>
<dbReference type="RefSeq" id="WP_025070632.1">
    <property type="nucleotide sequence ID" value="NZ_FUXK01000010.1"/>
</dbReference>
<feature type="transmembrane region" description="Helical" evidence="11">
    <location>
        <begin position="217"/>
        <end position="240"/>
    </location>
</feature>
<evidence type="ECO:0000256" key="3">
    <source>
        <dbReference type="ARBA" id="ARBA00021907"/>
    </source>
</evidence>
<dbReference type="InterPro" id="IPR003838">
    <property type="entry name" value="ABC3_permease_C"/>
</dbReference>
<feature type="transmembrane region" description="Helical" evidence="11">
    <location>
        <begin position="162"/>
        <end position="183"/>
    </location>
</feature>
<comment type="similarity">
    <text evidence="2 10">Belongs to the ABC-4 integral membrane protein family. FtsX subfamily.</text>
</comment>
<keyword evidence="9 10" id="KW-0131">Cell cycle</keyword>
<evidence type="ECO:0000256" key="1">
    <source>
        <dbReference type="ARBA" id="ARBA00004651"/>
    </source>
</evidence>
<dbReference type="PANTHER" id="PTHR47755">
    <property type="entry name" value="CELL DIVISION PROTEIN FTSX"/>
    <property type="match status" value="1"/>
</dbReference>
<organism evidence="14 15">
    <name type="scientific">Segatella oulorum</name>
    <dbReference type="NCBI Taxonomy" id="28136"/>
    <lineage>
        <taxon>Bacteria</taxon>
        <taxon>Pseudomonadati</taxon>
        <taxon>Bacteroidota</taxon>
        <taxon>Bacteroidia</taxon>
        <taxon>Bacteroidales</taxon>
        <taxon>Prevotellaceae</taxon>
        <taxon>Segatella</taxon>
    </lineage>
</organism>
<evidence type="ECO:0000256" key="8">
    <source>
        <dbReference type="ARBA" id="ARBA00023136"/>
    </source>
</evidence>
<dbReference type="eggNOG" id="COG2177">
    <property type="taxonomic scope" value="Bacteria"/>
</dbReference>
<keyword evidence="4 10" id="KW-1003">Cell membrane</keyword>
<dbReference type="PANTHER" id="PTHR47755:SF1">
    <property type="entry name" value="CELL DIVISION PROTEIN FTSX"/>
    <property type="match status" value="1"/>
</dbReference>
<dbReference type="EMBL" id="FUXK01000010">
    <property type="protein sequence ID" value="SJZ79794.1"/>
    <property type="molecule type" value="Genomic_DNA"/>
</dbReference>
<feature type="transmembrane region" description="Helical" evidence="11">
    <location>
        <begin position="255"/>
        <end position="278"/>
    </location>
</feature>
<dbReference type="GO" id="GO:0005886">
    <property type="term" value="C:plasma membrane"/>
    <property type="evidence" value="ECO:0007669"/>
    <property type="project" value="UniProtKB-SubCell"/>
</dbReference>
<evidence type="ECO:0000256" key="11">
    <source>
        <dbReference type="SAM" id="Phobius"/>
    </source>
</evidence>
<dbReference type="GO" id="GO:0051301">
    <property type="term" value="P:cell division"/>
    <property type="evidence" value="ECO:0007669"/>
    <property type="project" value="UniProtKB-KW"/>
</dbReference>
<keyword evidence="5 10" id="KW-0132">Cell division</keyword>
<dbReference type="InterPro" id="IPR004513">
    <property type="entry name" value="FtsX"/>
</dbReference>
<accession>A0A1T4NKJ6</accession>
<keyword evidence="7 11" id="KW-1133">Transmembrane helix</keyword>
<evidence type="ECO:0000256" key="2">
    <source>
        <dbReference type="ARBA" id="ARBA00007379"/>
    </source>
</evidence>
<evidence type="ECO:0000256" key="4">
    <source>
        <dbReference type="ARBA" id="ARBA00022475"/>
    </source>
</evidence>